<proteinExistence type="predicted"/>
<evidence type="ECO:0000256" key="2">
    <source>
        <dbReference type="ARBA" id="ARBA00023315"/>
    </source>
</evidence>
<gene>
    <name evidence="5" type="ORF">ACH49W_07540</name>
</gene>
<sequence>MSWLLGPVLLNILTLGQSYIISIAVVLLMLSSIQDYLNDLIGPESISVAPGQSANNQAIMRLLLNQKVQNVRMIEYDSESVKALIFFFLDKGANVHVLLQHPDSAVNESQRRRLIFQIVTKHEEYAGYEDRITFSYYRDTASVRGRQVDDTLISLGWYTYDRRTGITGRQVWGHNNPAVLTDQTSAEGRVLVQFYDSLFGNLLANSEPWEEVVSRYELYIRSSAGSGSARQLRFEVELGRVDDRYQLPNGVTLATSGSGDLATISRSELLPVLSSAFDDRRWDVAAISDGVLDPATCRLAISARSSADDRLVGFVSVHSTGNPEVAKLHWLAVDTGWRGHGIGNALVRAACGCAISQGYTRMTLRTEDFRVAAIALYRGLGFREVPENG</sequence>
<dbReference type="Gene3D" id="3.40.630.30">
    <property type="match status" value="1"/>
</dbReference>
<protein>
    <submittedName>
        <fullName evidence="5">GNAT family N-acetyltransferase</fullName>
        <ecNumber evidence="5">2.3.1.-</ecNumber>
    </submittedName>
</protein>
<evidence type="ECO:0000259" key="4">
    <source>
        <dbReference type="PROSITE" id="PS51186"/>
    </source>
</evidence>
<accession>A0ABW7WWL8</accession>
<dbReference type="EC" id="2.3.1.-" evidence="5"/>
<dbReference type="Pfam" id="PF00583">
    <property type="entry name" value="Acetyltransf_1"/>
    <property type="match status" value="1"/>
</dbReference>
<dbReference type="PANTHER" id="PTHR43877">
    <property type="entry name" value="AMINOALKYLPHOSPHONATE N-ACETYLTRANSFERASE-RELATED-RELATED"/>
    <property type="match status" value="1"/>
</dbReference>
<dbReference type="GO" id="GO:0016746">
    <property type="term" value="F:acyltransferase activity"/>
    <property type="evidence" value="ECO:0007669"/>
    <property type="project" value="UniProtKB-KW"/>
</dbReference>
<feature type="transmembrane region" description="Helical" evidence="3">
    <location>
        <begin position="12"/>
        <end position="30"/>
    </location>
</feature>
<organism evidence="5 6">
    <name type="scientific">Nocardia xishanensis</name>
    <dbReference type="NCBI Taxonomy" id="238964"/>
    <lineage>
        <taxon>Bacteria</taxon>
        <taxon>Bacillati</taxon>
        <taxon>Actinomycetota</taxon>
        <taxon>Actinomycetes</taxon>
        <taxon>Mycobacteriales</taxon>
        <taxon>Nocardiaceae</taxon>
        <taxon>Nocardia</taxon>
    </lineage>
</organism>
<dbReference type="InterPro" id="IPR000182">
    <property type="entry name" value="GNAT_dom"/>
</dbReference>
<keyword evidence="3" id="KW-0812">Transmembrane</keyword>
<evidence type="ECO:0000313" key="5">
    <source>
        <dbReference type="EMBL" id="MFI2473218.1"/>
    </source>
</evidence>
<name>A0ABW7WWL8_9NOCA</name>
<dbReference type="EMBL" id="JBIRYO010000004">
    <property type="protein sequence ID" value="MFI2473218.1"/>
    <property type="molecule type" value="Genomic_DNA"/>
</dbReference>
<dbReference type="PROSITE" id="PS51186">
    <property type="entry name" value="GNAT"/>
    <property type="match status" value="1"/>
</dbReference>
<evidence type="ECO:0000256" key="3">
    <source>
        <dbReference type="SAM" id="Phobius"/>
    </source>
</evidence>
<keyword evidence="1 5" id="KW-0808">Transferase</keyword>
<dbReference type="SUPFAM" id="SSF55729">
    <property type="entry name" value="Acyl-CoA N-acyltransferases (Nat)"/>
    <property type="match status" value="1"/>
</dbReference>
<dbReference type="CDD" id="cd04301">
    <property type="entry name" value="NAT_SF"/>
    <property type="match status" value="1"/>
</dbReference>
<dbReference type="Proteomes" id="UP001611415">
    <property type="component" value="Unassembled WGS sequence"/>
</dbReference>
<keyword evidence="3" id="KW-0472">Membrane</keyword>
<keyword evidence="3" id="KW-1133">Transmembrane helix</keyword>
<keyword evidence="2 5" id="KW-0012">Acyltransferase</keyword>
<dbReference type="RefSeq" id="WP_397091821.1">
    <property type="nucleotide sequence ID" value="NZ_JBIRYO010000004.1"/>
</dbReference>
<evidence type="ECO:0000256" key="1">
    <source>
        <dbReference type="ARBA" id="ARBA00022679"/>
    </source>
</evidence>
<dbReference type="InterPro" id="IPR016181">
    <property type="entry name" value="Acyl_CoA_acyltransferase"/>
</dbReference>
<feature type="domain" description="N-acetyltransferase" evidence="4">
    <location>
        <begin position="259"/>
        <end position="389"/>
    </location>
</feature>
<evidence type="ECO:0000313" key="6">
    <source>
        <dbReference type="Proteomes" id="UP001611415"/>
    </source>
</evidence>
<comment type="caution">
    <text evidence="5">The sequence shown here is derived from an EMBL/GenBank/DDBJ whole genome shotgun (WGS) entry which is preliminary data.</text>
</comment>
<dbReference type="InterPro" id="IPR050832">
    <property type="entry name" value="Bact_Acetyltransf"/>
</dbReference>
<keyword evidence="6" id="KW-1185">Reference proteome</keyword>
<reference evidence="5 6" key="1">
    <citation type="submission" date="2024-10" db="EMBL/GenBank/DDBJ databases">
        <title>The Natural Products Discovery Center: Release of the First 8490 Sequenced Strains for Exploring Actinobacteria Biosynthetic Diversity.</title>
        <authorList>
            <person name="Kalkreuter E."/>
            <person name="Kautsar S.A."/>
            <person name="Yang D."/>
            <person name="Bader C.D."/>
            <person name="Teijaro C.N."/>
            <person name="Fluegel L."/>
            <person name="Davis C.M."/>
            <person name="Simpson J.R."/>
            <person name="Lauterbach L."/>
            <person name="Steele A.D."/>
            <person name="Gui C."/>
            <person name="Meng S."/>
            <person name="Li G."/>
            <person name="Viehrig K."/>
            <person name="Ye F."/>
            <person name="Su P."/>
            <person name="Kiefer A.F."/>
            <person name="Nichols A."/>
            <person name="Cepeda A.J."/>
            <person name="Yan W."/>
            <person name="Fan B."/>
            <person name="Jiang Y."/>
            <person name="Adhikari A."/>
            <person name="Zheng C.-J."/>
            <person name="Schuster L."/>
            <person name="Cowan T.M."/>
            <person name="Smanski M.J."/>
            <person name="Chevrette M.G."/>
            <person name="De Carvalho L.P.S."/>
            <person name="Shen B."/>
        </authorList>
    </citation>
    <scope>NUCLEOTIDE SEQUENCE [LARGE SCALE GENOMIC DNA]</scope>
    <source>
        <strain evidence="5 6">NPDC019275</strain>
    </source>
</reference>